<feature type="transmembrane region" description="Helical" evidence="8">
    <location>
        <begin position="48"/>
        <end position="65"/>
    </location>
</feature>
<evidence type="ECO:0000256" key="3">
    <source>
        <dbReference type="ARBA" id="ARBA00022692"/>
    </source>
</evidence>
<dbReference type="EMBL" id="BAAATL010000010">
    <property type="protein sequence ID" value="GAA2479761.1"/>
    <property type="molecule type" value="Genomic_DNA"/>
</dbReference>
<dbReference type="InterPro" id="IPR049453">
    <property type="entry name" value="Memb_transporter_dom"/>
</dbReference>
<feature type="domain" description="Integral membrane bound transporter" evidence="9">
    <location>
        <begin position="423"/>
        <end position="545"/>
    </location>
</feature>
<dbReference type="Pfam" id="PF13515">
    <property type="entry name" value="FUSC_2"/>
    <property type="match status" value="1"/>
</dbReference>
<protein>
    <submittedName>
        <fullName evidence="10">FUSC family protein</fullName>
    </submittedName>
</protein>
<feature type="transmembrane region" description="Helical" evidence="8">
    <location>
        <begin position="533"/>
        <end position="551"/>
    </location>
</feature>
<organism evidence="10 11">
    <name type="scientific">Streptomyces graminearus</name>
    <dbReference type="NCBI Taxonomy" id="284030"/>
    <lineage>
        <taxon>Bacteria</taxon>
        <taxon>Bacillati</taxon>
        <taxon>Actinomycetota</taxon>
        <taxon>Actinomycetes</taxon>
        <taxon>Kitasatosporales</taxon>
        <taxon>Streptomycetaceae</taxon>
        <taxon>Streptomyces</taxon>
    </lineage>
</organism>
<evidence type="ECO:0000256" key="6">
    <source>
        <dbReference type="ARBA" id="ARBA00043993"/>
    </source>
</evidence>
<dbReference type="Proteomes" id="UP001501721">
    <property type="component" value="Unassembled WGS sequence"/>
</dbReference>
<keyword evidence="11" id="KW-1185">Reference proteome</keyword>
<keyword evidence="2" id="KW-1003">Cell membrane</keyword>
<gene>
    <name evidence="10" type="ORF">GCM10010422_25130</name>
</gene>
<evidence type="ECO:0000256" key="5">
    <source>
        <dbReference type="ARBA" id="ARBA00023136"/>
    </source>
</evidence>
<feature type="compositionally biased region" description="Gly residues" evidence="7">
    <location>
        <begin position="753"/>
        <end position="763"/>
    </location>
</feature>
<comment type="similarity">
    <text evidence="6">Belongs to the YccS/YhfK family.</text>
</comment>
<evidence type="ECO:0000313" key="11">
    <source>
        <dbReference type="Proteomes" id="UP001501721"/>
    </source>
</evidence>
<feature type="region of interest" description="Disordered" evidence="7">
    <location>
        <begin position="742"/>
        <end position="802"/>
    </location>
</feature>
<evidence type="ECO:0000256" key="4">
    <source>
        <dbReference type="ARBA" id="ARBA00022989"/>
    </source>
</evidence>
<dbReference type="PANTHER" id="PTHR30509">
    <property type="entry name" value="P-HYDROXYBENZOIC ACID EFFLUX PUMP SUBUNIT-RELATED"/>
    <property type="match status" value="1"/>
</dbReference>
<feature type="region of interest" description="Disordered" evidence="7">
    <location>
        <begin position="690"/>
        <end position="717"/>
    </location>
</feature>
<evidence type="ECO:0000256" key="7">
    <source>
        <dbReference type="SAM" id="MobiDB-lite"/>
    </source>
</evidence>
<evidence type="ECO:0000259" key="9">
    <source>
        <dbReference type="Pfam" id="PF13515"/>
    </source>
</evidence>
<keyword evidence="4 8" id="KW-1133">Transmembrane helix</keyword>
<proteinExistence type="inferred from homology"/>
<evidence type="ECO:0000256" key="8">
    <source>
        <dbReference type="SAM" id="Phobius"/>
    </source>
</evidence>
<comment type="caution">
    <text evidence="10">The sequence shown here is derived from an EMBL/GenBank/DDBJ whole genome shotgun (WGS) entry which is preliminary data.</text>
</comment>
<feature type="transmembrane region" description="Helical" evidence="8">
    <location>
        <begin position="504"/>
        <end position="521"/>
    </location>
</feature>
<evidence type="ECO:0000256" key="1">
    <source>
        <dbReference type="ARBA" id="ARBA00004651"/>
    </source>
</evidence>
<feature type="transmembrane region" description="Helical" evidence="8">
    <location>
        <begin position="482"/>
        <end position="498"/>
    </location>
</feature>
<feature type="compositionally biased region" description="Low complexity" evidence="7">
    <location>
        <begin position="771"/>
        <end position="788"/>
    </location>
</feature>
<sequence>MMREPGGVSGVPAGRIPAPYAAPGRRAVQVTLVAAGGFYLFRYGLERPVAATYALFAAVALGGLSRIPGTGRQRAVLVLRLIPVGWLLVVVGTYLSVRTWSAVVGMLVVGFALAFSAVGGPRPAGAAPGLQLLYILPSFPPYDPGQLGDRLLGTTTGMALLVLAEALLFPEPTPPPYRARAAHAAAVAARCTALLAAPPYTLSRAEIRTAREAGHRLRSLTVPEADRPAGPGVRERALSHTGLATRALLSRLPRLSAMSGGGVRPLTTPDGDVRPPAAPCCPPDALVTAVLDAVARLATATADCLREGASPLAAYRELAAVRAVLSARSAAHPGEGETPAPDVLRRHAAVLEVADAALAMGAAADLAAHGRRASVTGPPERFWYAATRGPALWWHRVRGHAGRRSVFFQNAVRIALALTAARLVAGVDTLPHGFWATLATLTLTRTTMDETWSTIRSALAGTLAGALVTGGTLALVSTHTNVYAVLLPLWMLFAFTVGPVKGVGWAQGLFTVLVALVFAQLAPPTWRLAEVRLLDVLVGSAIGAVFGLLAWPRGAHDELRYAAAELLRRAAEIVVATSASVALEGPLRRAGEAVAPAGMPGHRSLQHAVILAESAYGQFQSEPTPFGGRGRGPVLPAVDWQAALMAGHHTLWGSERLLEPPCTGLGPTAPAVSGLGDRVAGRMLLVSAALDPGGDTPTGPVPRLARSLAGADAEPPGAPRLYYATVSWLDSLMADLSRIARGGEELGPDGDGEGVGRPGGAESGPGDAEDGAATTGNGPDGTGDTAGDPRGGRAGPGPVPPD</sequence>
<comment type="subcellular location">
    <subcellularLocation>
        <location evidence="1">Cell membrane</location>
        <topology evidence="1">Multi-pass membrane protein</topology>
    </subcellularLocation>
</comment>
<feature type="transmembrane region" description="Helical" evidence="8">
    <location>
        <begin position="406"/>
        <end position="425"/>
    </location>
</feature>
<accession>A0ABN3L8L1</accession>
<keyword evidence="3 8" id="KW-0812">Transmembrane</keyword>
<feature type="transmembrane region" description="Helical" evidence="8">
    <location>
        <begin position="455"/>
        <end position="475"/>
    </location>
</feature>
<evidence type="ECO:0000313" key="10">
    <source>
        <dbReference type="EMBL" id="GAA2479761.1"/>
    </source>
</evidence>
<feature type="transmembrane region" description="Helical" evidence="8">
    <location>
        <begin position="77"/>
        <end position="94"/>
    </location>
</feature>
<evidence type="ECO:0000256" key="2">
    <source>
        <dbReference type="ARBA" id="ARBA00022475"/>
    </source>
</evidence>
<feature type="transmembrane region" description="Helical" evidence="8">
    <location>
        <begin position="100"/>
        <end position="118"/>
    </location>
</feature>
<reference evidence="10 11" key="1">
    <citation type="journal article" date="2019" name="Int. J. Syst. Evol. Microbiol.">
        <title>The Global Catalogue of Microorganisms (GCM) 10K type strain sequencing project: providing services to taxonomists for standard genome sequencing and annotation.</title>
        <authorList>
            <consortium name="The Broad Institute Genomics Platform"/>
            <consortium name="The Broad Institute Genome Sequencing Center for Infectious Disease"/>
            <person name="Wu L."/>
            <person name="Ma J."/>
        </authorList>
    </citation>
    <scope>NUCLEOTIDE SEQUENCE [LARGE SCALE GENOMIC DNA]</scope>
    <source>
        <strain evidence="10 11">JCM 6923</strain>
    </source>
</reference>
<name>A0ABN3L8L1_9ACTN</name>
<dbReference type="PANTHER" id="PTHR30509:SF9">
    <property type="entry name" value="MULTIDRUG RESISTANCE PROTEIN MDTO"/>
    <property type="match status" value="1"/>
</dbReference>
<keyword evidence="5 8" id="KW-0472">Membrane</keyword>